<feature type="transmembrane region" description="Helical" evidence="1">
    <location>
        <begin position="36"/>
        <end position="59"/>
    </location>
</feature>
<evidence type="ECO:0000256" key="1">
    <source>
        <dbReference type="SAM" id="Phobius"/>
    </source>
</evidence>
<accession>A0A6S6RWL6</accession>
<evidence type="ECO:0008006" key="3">
    <source>
        <dbReference type="Google" id="ProtNLM"/>
    </source>
</evidence>
<keyword evidence="1" id="KW-1133">Transmembrane helix</keyword>
<feature type="non-terminal residue" evidence="2">
    <location>
        <position position="1"/>
    </location>
</feature>
<keyword evidence="1" id="KW-0472">Membrane</keyword>
<proteinExistence type="predicted"/>
<gene>
    <name evidence="2" type="ORF">HELGO_WM31039</name>
</gene>
<reference evidence="2" key="1">
    <citation type="submission" date="2020-01" db="EMBL/GenBank/DDBJ databases">
        <authorList>
            <person name="Meier V. D."/>
            <person name="Meier V D."/>
        </authorList>
    </citation>
    <scope>NUCLEOTIDE SEQUENCE</scope>
    <source>
        <strain evidence="2">HLG_WM_MAG_10</strain>
    </source>
</reference>
<dbReference type="EMBL" id="CACVAQ010000064">
    <property type="protein sequence ID" value="CAA6801360.1"/>
    <property type="molecule type" value="Genomic_DNA"/>
</dbReference>
<name>A0A6S6RWL6_9BACT</name>
<keyword evidence="1" id="KW-0812">Transmembrane</keyword>
<feature type="transmembrane region" description="Helical" evidence="1">
    <location>
        <begin position="6"/>
        <end position="24"/>
    </location>
</feature>
<evidence type="ECO:0000313" key="2">
    <source>
        <dbReference type="EMBL" id="CAA6801360.1"/>
    </source>
</evidence>
<protein>
    <recommendedName>
        <fullName evidence="3">Cell shape-determining protein</fullName>
    </recommendedName>
</protein>
<organism evidence="2">
    <name type="scientific">uncultured Aureispira sp</name>
    <dbReference type="NCBI Taxonomy" id="1331704"/>
    <lineage>
        <taxon>Bacteria</taxon>
        <taxon>Pseudomonadati</taxon>
        <taxon>Bacteroidota</taxon>
        <taxon>Saprospiria</taxon>
        <taxon>Saprospirales</taxon>
        <taxon>Saprospiraceae</taxon>
        <taxon>Aureispira</taxon>
        <taxon>environmental samples</taxon>
    </lineage>
</organism>
<sequence>PVLNMWFLGVPVGIFFISLTVMVIELRVINKRKTILFKLSILTAILTILYIMVISLATWEGFRAMSYQGLIGEIKLSDNFAEEVPPVALDKIRIIDQEVAHRLGDKVLGEELPGQERTLGSQAYVGEFRIQNVNGELFWIAPLLHSGFFKWFNNRAGTPAYIKVSATSSSKVELVSDVRVKYQPEAYFGSNLHRHLYLNGYLTTGLTDYTFEIDDEGTPYWVVTLYSHEVGFSGTNAYGVAVVNAETGDIQEYTPETAPKWIDRIQPKEMVEEQLEFWGEYIHGYWNFSNLDKKTTTKGLSLVYGKDDQSYWYTGLTSVGQEQGTIGFVLVNTRTKETTRYKQVGATEEAARRSAMGKVQEKKYIGSFPILYNINNVPTYVLSLKDQAGLIKMVAMVSVRDHSIVGVGENLEEALRSYRGGKVVDKKEGTYKTYGHIKRIQSSLVNGKTSYYFTLDNVPNKIFLGESIISTEFPLTAVSDSVMVAYDDARQATIPVAKFDNLDLNSAATTSLELGK</sequence>
<dbReference type="AlphaFoldDB" id="A0A6S6RWL6"/>